<keyword evidence="2" id="KW-0812">Transmembrane</keyword>
<gene>
    <name evidence="4" type="ORF">K452DRAFT_285931</name>
</gene>
<evidence type="ECO:0000313" key="4">
    <source>
        <dbReference type="EMBL" id="KAF2143893.1"/>
    </source>
</evidence>
<accession>A0A6A6BKI1</accession>
<feature type="chain" id="PRO_5025510066" description="Copper transporter" evidence="3">
    <location>
        <begin position="19"/>
        <end position="193"/>
    </location>
</feature>
<protein>
    <recommendedName>
        <fullName evidence="6">Copper transporter</fullName>
    </recommendedName>
</protein>
<feature type="transmembrane region" description="Helical" evidence="2">
    <location>
        <begin position="155"/>
        <end position="175"/>
    </location>
</feature>
<evidence type="ECO:0000256" key="1">
    <source>
        <dbReference type="SAM" id="MobiDB-lite"/>
    </source>
</evidence>
<evidence type="ECO:0000256" key="2">
    <source>
        <dbReference type="SAM" id="Phobius"/>
    </source>
</evidence>
<keyword evidence="2" id="KW-0472">Membrane</keyword>
<proteinExistence type="predicted"/>
<keyword evidence="5" id="KW-1185">Reference proteome</keyword>
<keyword evidence="3" id="KW-0732">Signal</keyword>
<dbReference type="Proteomes" id="UP000799438">
    <property type="component" value="Unassembled WGS sequence"/>
</dbReference>
<reference evidence="4" key="1">
    <citation type="journal article" date="2020" name="Stud. Mycol.">
        <title>101 Dothideomycetes genomes: a test case for predicting lifestyles and emergence of pathogens.</title>
        <authorList>
            <person name="Haridas S."/>
            <person name="Albert R."/>
            <person name="Binder M."/>
            <person name="Bloem J."/>
            <person name="Labutti K."/>
            <person name="Salamov A."/>
            <person name="Andreopoulos B."/>
            <person name="Baker S."/>
            <person name="Barry K."/>
            <person name="Bills G."/>
            <person name="Bluhm B."/>
            <person name="Cannon C."/>
            <person name="Castanera R."/>
            <person name="Culley D."/>
            <person name="Daum C."/>
            <person name="Ezra D."/>
            <person name="Gonzalez J."/>
            <person name="Henrissat B."/>
            <person name="Kuo A."/>
            <person name="Liang C."/>
            <person name="Lipzen A."/>
            <person name="Lutzoni F."/>
            <person name="Magnuson J."/>
            <person name="Mondo S."/>
            <person name="Nolan M."/>
            <person name="Ohm R."/>
            <person name="Pangilinan J."/>
            <person name="Park H.-J."/>
            <person name="Ramirez L."/>
            <person name="Alfaro M."/>
            <person name="Sun H."/>
            <person name="Tritt A."/>
            <person name="Yoshinaga Y."/>
            <person name="Zwiers L.-H."/>
            <person name="Turgeon B."/>
            <person name="Goodwin S."/>
            <person name="Spatafora J."/>
            <person name="Crous P."/>
            <person name="Grigoriev I."/>
        </authorList>
    </citation>
    <scope>NUCLEOTIDE SEQUENCE</scope>
    <source>
        <strain evidence="4">CBS 121167</strain>
    </source>
</reference>
<keyword evidence="2" id="KW-1133">Transmembrane helix</keyword>
<sequence length="193" mass="20786">MKTHIMLLIFSSCLEVWGMKLPNASDLDYPGTPEPKATTPGGTSLSGLACSTMIAVPVRTEYPLKETLSPYEGHTNGYLLSRVARSSRVASSSQIANPSRLGTQSTKHPEHDATPVPSPSCCTKHLAHEASNNTSASFQCPTDLPGQSTAFDNDLFVAILFGVLGFATALVNIWLQYLALQRQQFYAGRGARI</sequence>
<dbReference type="EMBL" id="ML995481">
    <property type="protein sequence ID" value="KAF2143893.1"/>
    <property type="molecule type" value="Genomic_DNA"/>
</dbReference>
<name>A0A6A6BKI1_9PEZI</name>
<dbReference type="GeneID" id="54297690"/>
<organism evidence="4 5">
    <name type="scientific">Aplosporella prunicola CBS 121167</name>
    <dbReference type="NCBI Taxonomy" id="1176127"/>
    <lineage>
        <taxon>Eukaryota</taxon>
        <taxon>Fungi</taxon>
        <taxon>Dikarya</taxon>
        <taxon>Ascomycota</taxon>
        <taxon>Pezizomycotina</taxon>
        <taxon>Dothideomycetes</taxon>
        <taxon>Dothideomycetes incertae sedis</taxon>
        <taxon>Botryosphaeriales</taxon>
        <taxon>Aplosporellaceae</taxon>
        <taxon>Aplosporella</taxon>
    </lineage>
</organism>
<feature type="signal peptide" evidence="3">
    <location>
        <begin position="1"/>
        <end position="18"/>
    </location>
</feature>
<evidence type="ECO:0008006" key="6">
    <source>
        <dbReference type="Google" id="ProtNLM"/>
    </source>
</evidence>
<dbReference type="RefSeq" id="XP_033399605.1">
    <property type="nucleotide sequence ID" value="XM_033540194.1"/>
</dbReference>
<evidence type="ECO:0000313" key="5">
    <source>
        <dbReference type="Proteomes" id="UP000799438"/>
    </source>
</evidence>
<feature type="region of interest" description="Disordered" evidence="1">
    <location>
        <begin position="90"/>
        <end position="119"/>
    </location>
</feature>
<feature type="compositionally biased region" description="Polar residues" evidence="1">
    <location>
        <begin position="94"/>
        <end position="106"/>
    </location>
</feature>
<evidence type="ECO:0000256" key="3">
    <source>
        <dbReference type="SAM" id="SignalP"/>
    </source>
</evidence>
<dbReference type="AlphaFoldDB" id="A0A6A6BKI1"/>